<dbReference type="STRING" id="87626.PTD2_03676"/>
<proteinExistence type="predicted"/>
<protein>
    <submittedName>
        <fullName evidence="1">Uncharacterized protein</fullName>
    </submittedName>
</protein>
<keyword evidence="2" id="KW-1185">Reference proteome</keyword>
<gene>
    <name evidence="1" type="ORF">PTD2_03676</name>
</gene>
<dbReference type="Proteomes" id="UP000006201">
    <property type="component" value="Unassembled WGS sequence"/>
</dbReference>
<sequence>MTKFSFHKQQFKPKDARWLAEREALFDKVNTRFGHHNKASAATLRKYITKGEWNLHSQYDIGFCSKFFLLPEPSVDLYFQVLKEVPWDEGKREFRNDVFSILLTGKLTTITKFSPALLKSLYQVSVDHLQEYSDEEIEIDGLSYRRFPSPIDKGHPNVFFMYYIREATKWLKEPWNQNHTGFTYFMPHWFSGLEYLSWQEGNENLTPAWFFEFCTLIQHYIPEHLSNPAAQQKIEFVANFKRFVEEKGLIKPYLIEQWQQAALNTEQEWEKKIYPCDFHTDPEVWDSWYEGPFTPLVIRINEDSEGLHEKLIELFNKNNFGTVNDTHKKRRIELTHILTPEFINEFPNDVKTTGIKGDLTRVTLTPEYMGTPNVTFNLDIISIVDLPKLTAEAIPRLIILERSTDHYLPDLSRRYCAHRQFMIDEVKSETGYQLLRYFGYTYTAKAGLTIPPCPGTYSRYLRESAFAFFNVDYSPLKRSTSAFLLDAQDDYLYLD</sequence>
<dbReference type="OrthoDB" id="6319036at2"/>
<reference evidence="1 2" key="1">
    <citation type="submission" date="2006-02" db="EMBL/GenBank/DDBJ databases">
        <authorList>
            <person name="Moran M.A."/>
            <person name="Kjelleberg S."/>
            <person name="Egan S."/>
            <person name="Saunders N."/>
            <person name="Thomas T."/>
            <person name="Ferriera S."/>
            <person name="Johnson J."/>
            <person name="Kravitz S."/>
            <person name="Halpern A."/>
            <person name="Remington K."/>
            <person name="Beeson K."/>
            <person name="Tran B."/>
            <person name="Rogers Y.-H."/>
            <person name="Friedman R."/>
            <person name="Venter J.C."/>
        </authorList>
    </citation>
    <scope>NUCLEOTIDE SEQUENCE [LARGE SCALE GENOMIC DNA]</scope>
    <source>
        <strain evidence="1 2">D2</strain>
    </source>
</reference>
<name>A4C506_9GAMM</name>
<organism evidence="1 2">
    <name type="scientific">Pseudoalteromonas tunicata D2</name>
    <dbReference type="NCBI Taxonomy" id="87626"/>
    <lineage>
        <taxon>Bacteria</taxon>
        <taxon>Pseudomonadati</taxon>
        <taxon>Pseudomonadota</taxon>
        <taxon>Gammaproteobacteria</taxon>
        <taxon>Alteromonadales</taxon>
        <taxon>Pseudoalteromonadaceae</taxon>
        <taxon>Pseudoalteromonas</taxon>
    </lineage>
</organism>
<dbReference type="EMBL" id="AAOH01000001">
    <property type="protein sequence ID" value="EAR30638.1"/>
    <property type="molecule type" value="Genomic_DNA"/>
</dbReference>
<dbReference type="HOGENOM" id="CLU_550790_0_0_6"/>
<evidence type="ECO:0000313" key="2">
    <source>
        <dbReference type="Proteomes" id="UP000006201"/>
    </source>
</evidence>
<dbReference type="eggNOG" id="ENOG5032TQS">
    <property type="taxonomic scope" value="Bacteria"/>
</dbReference>
<accession>A4C506</accession>
<dbReference type="RefSeq" id="WP_009836936.1">
    <property type="nucleotide sequence ID" value="NZ_AAOH01000001.1"/>
</dbReference>
<dbReference type="AlphaFoldDB" id="A4C506"/>
<evidence type="ECO:0000313" key="1">
    <source>
        <dbReference type="EMBL" id="EAR30638.1"/>
    </source>
</evidence>
<comment type="caution">
    <text evidence="1">The sequence shown here is derived from an EMBL/GenBank/DDBJ whole genome shotgun (WGS) entry which is preliminary data.</text>
</comment>